<accession>A0A1H6B867</accession>
<evidence type="ECO:0000313" key="1">
    <source>
        <dbReference type="EMBL" id="SEG56605.1"/>
    </source>
</evidence>
<gene>
    <name evidence="1" type="ORF">SAMN05421819_3582</name>
</gene>
<protein>
    <submittedName>
        <fullName evidence="1">Uncharacterized protein</fullName>
    </submittedName>
</protein>
<organism evidence="1 2">
    <name type="scientific">Bryocella elongata</name>
    <dbReference type="NCBI Taxonomy" id="863522"/>
    <lineage>
        <taxon>Bacteria</taxon>
        <taxon>Pseudomonadati</taxon>
        <taxon>Acidobacteriota</taxon>
        <taxon>Terriglobia</taxon>
        <taxon>Terriglobales</taxon>
        <taxon>Acidobacteriaceae</taxon>
        <taxon>Bryocella</taxon>
    </lineage>
</organism>
<keyword evidence="2" id="KW-1185">Reference proteome</keyword>
<name>A0A1H6B867_9BACT</name>
<sequence>MAAVVMAVACCAPMAGLAQREGFTVRDPLFAGVERFAKNAVSVVQVEKGPVTLERAEGKGSDGRHGASDVYVYEFEKEGAYDPAEVKPYADRLGAQGWSCETLPSHRKPGAYRYKCRRPLADGYHESVDIVVEARQLVFVHGISNHEDNDSGDW</sequence>
<dbReference type="AlphaFoldDB" id="A0A1H6B867"/>
<reference evidence="1 2" key="1">
    <citation type="submission" date="2016-10" db="EMBL/GenBank/DDBJ databases">
        <authorList>
            <person name="de Groot N.N."/>
        </authorList>
    </citation>
    <scope>NUCLEOTIDE SEQUENCE [LARGE SCALE GENOMIC DNA]</scope>
    <source>
        <strain evidence="1 2">DSM 22489</strain>
    </source>
</reference>
<dbReference type="Proteomes" id="UP000236728">
    <property type="component" value="Unassembled WGS sequence"/>
</dbReference>
<dbReference type="EMBL" id="FNVA01000006">
    <property type="protein sequence ID" value="SEG56605.1"/>
    <property type="molecule type" value="Genomic_DNA"/>
</dbReference>
<evidence type="ECO:0000313" key="2">
    <source>
        <dbReference type="Proteomes" id="UP000236728"/>
    </source>
</evidence>
<proteinExistence type="predicted"/>